<dbReference type="SUPFAM" id="SSF54060">
    <property type="entry name" value="His-Me finger endonucleases"/>
    <property type="match status" value="1"/>
</dbReference>
<feature type="binding site" evidence="9">
    <location>
        <position position="159"/>
    </location>
    <ligand>
        <name>Mg(2+)</name>
        <dbReference type="ChEBI" id="CHEBI:18420"/>
        <note>catalytic</note>
    </ligand>
</feature>
<evidence type="ECO:0000259" key="13">
    <source>
        <dbReference type="SMART" id="SM00892"/>
    </source>
</evidence>
<proteinExistence type="inferred from homology"/>
<keyword evidence="7" id="KW-0460">Magnesium</keyword>
<feature type="domain" description="ENPP1-3/EXOG-like endonuclease/phosphodiesterase" evidence="12">
    <location>
        <begin position="67"/>
        <end position="259"/>
    </location>
</feature>
<evidence type="ECO:0000256" key="3">
    <source>
        <dbReference type="ARBA" id="ARBA00022722"/>
    </source>
</evidence>
<protein>
    <recommendedName>
        <fullName evidence="10">Endonuclease</fullName>
        <ecNumber evidence="10">3.1.30.-</ecNumber>
    </recommendedName>
</protein>
<dbReference type="GO" id="GO:0046872">
    <property type="term" value="F:metal ion binding"/>
    <property type="evidence" value="ECO:0007669"/>
    <property type="project" value="UniProtKB-KW"/>
</dbReference>
<feature type="active site" description="Proton acceptor" evidence="8">
    <location>
        <position position="128"/>
    </location>
</feature>
<feature type="domain" description="DNA/RNA non-specific endonuclease/pyrophosphatase/phosphodiesterase" evidence="13">
    <location>
        <begin position="66"/>
        <end position="259"/>
    </location>
</feature>
<dbReference type="RefSeq" id="WP_303686222.1">
    <property type="nucleotide sequence ID" value="NZ_CAJXYO010000020.1"/>
</dbReference>
<dbReference type="InterPro" id="IPR044929">
    <property type="entry name" value="DNA/RNA_non-sp_Endonuclease_sf"/>
</dbReference>
<dbReference type="InterPro" id="IPR018524">
    <property type="entry name" value="DNA/RNA_endonuclease_AS"/>
</dbReference>
<dbReference type="SMART" id="SM00477">
    <property type="entry name" value="NUC"/>
    <property type="match status" value="1"/>
</dbReference>
<dbReference type="PANTHER" id="PTHR13966:SF5">
    <property type="entry name" value="ENDONUCLEASE G, MITOCHONDRIAL"/>
    <property type="match status" value="1"/>
</dbReference>
<dbReference type="InterPro" id="IPR001604">
    <property type="entry name" value="Endo_G_ENPP1-like_dom"/>
</dbReference>
<evidence type="ECO:0000256" key="5">
    <source>
        <dbReference type="ARBA" id="ARBA00022759"/>
    </source>
</evidence>
<dbReference type="GO" id="GO:0004519">
    <property type="term" value="F:endonuclease activity"/>
    <property type="evidence" value="ECO:0007669"/>
    <property type="project" value="UniProtKB-UniRule"/>
</dbReference>
<reference evidence="15" key="1">
    <citation type="journal article" date="2017" name="Proc. Natl. Acad. Sci. U.S.A.">
        <title>Simulation of Deepwater Horizon oil plume reveals substrate specialization within a complex community of hydrocarbon-degraders.</title>
        <authorList>
            <person name="Hu P."/>
            <person name="Dubinsky E.A."/>
            <person name="Probst A.J."/>
            <person name="Wang J."/>
            <person name="Sieber C.M.K."/>
            <person name="Tom L.M."/>
            <person name="Gardinali P."/>
            <person name="Banfield J.F."/>
            <person name="Atlas R.M."/>
            <person name="Andersen G.L."/>
        </authorList>
    </citation>
    <scope>NUCLEOTIDE SEQUENCE [LARGE SCALE GENOMIC DNA]</scope>
</reference>
<keyword evidence="11" id="KW-0472">Membrane</keyword>
<name>A0A1Z8B5S9_9FLAO</name>
<dbReference type="GO" id="GO:0003676">
    <property type="term" value="F:nucleic acid binding"/>
    <property type="evidence" value="ECO:0007669"/>
    <property type="project" value="InterPro"/>
</dbReference>
<evidence type="ECO:0000313" key="15">
    <source>
        <dbReference type="Proteomes" id="UP000196102"/>
    </source>
</evidence>
<organism evidence="14 15">
    <name type="scientific">Nonlabens dokdonensis</name>
    <dbReference type="NCBI Taxonomy" id="328515"/>
    <lineage>
        <taxon>Bacteria</taxon>
        <taxon>Pseudomonadati</taxon>
        <taxon>Bacteroidota</taxon>
        <taxon>Flavobacteriia</taxon>
        <taxon>Flavobacteriales</taxon>
        <taxon>Flavobacteriaceae</taxon>
        <taxon>Nonlabens</taxon>
    </lineage>
</organism>
<dbReference type="InterPro" id="IPR020821">
    <property type="entry name" value="ENPP1-3/EXOG-like_nuc-like"/>
</dbReference>
<sequence>MRKYIYPIIILACAAIYYFYQDRTSDAYSEKNLSQEEYLSSGTNKNGLKPLTRKALLPSSEIQVVHHHTYSLSYNEQHEQAEWTAHILRASDINSRDYKRPYFEIDDKVKTKAAHWRNYKKSGYDRGHLVPAGDRKSTKAAYDETFLTSNISPQIHEFNAGIWNTLEQKTRYYAKRYDEVYVVTGSILTKNLKTIGTEKVSVPERFYKIIYRNDATGGNMIAFLMPHKDTDASIYDFVTSVDRIEELTGTNFFAQLPDSIEDKLEASSNSKGW</sequence>
<dbReference type="EC" id="3.1.30.-" evidence="10"/>
<dbReference type="EMBL" id="MAAX01000074">
    <property type="protein sequence ID" value="OUS17913.1"/>
    <property type="molecule type" value="Genomic_DNA"/>
</dbReference>
<dbReference type="AlphaFoldDB" id="A0A1Z8B5S9"/>
<keyword evidence="11" id="KW-1133">Transmembrane helix</keyword>
<keyword evidence="6 10" id="KW-0378">Hydrolase</keyword>
<dbReference type="GO" id="GO:0016787">
    <property type="term" value="F:hydrolase activity"/>
    <property type="evidence" value="ECO:0007669"/>
    <property type="project" value="UniProtKB-KW"/>
</dbReference>
<keyword evidence="3 10" id="KW-0540">Nuclease</keyword>
<comment type="cofactor">
    <cofactor evidence="1 10">
        <name>Mg(2+)</name>
        <dbReference type="ChEBI" id="CHEBI:18420"/>
    </cofactor>
</comment>
<feature type="transmembrane region" description="Helical" evidence="11">
    <location>
        <begin position="5"/>
        <end position="20"/>
    </location>
</feature>
<evidence type="ECO:0000256" key="2">
    <source>
        <dbReference type="ARBA" id="ARBA00010052"/>
    </source>
</evidence>
<evidence type="ECO:0000256" key="10">
    <source>
        <dbReference type="RuleBase" id="RU366055"/>
    </source>
</evidence>
<evidence type="ECO:0000256" key="11">
    <source>
        <dbReference type="SAM" id="Phobius"/>
    </source>
</evidence>
<evidence type="ECO:0000313" key="14">
    <source>
        <dbReference type="EMBL" id="OUS17913.1"/>
    </source>
</evidence>
<evidence type="ECO:0000256" key="9">
    <source>
        <dbReference type="PIRSR" id="PIRSR640255-2"/>
    </source>
</evidence>
<dbReference type="InterPro" id="IPR044925">
    <property type="entry name" value="His-Me_finger_sf"/>
</dbReference>
<dbReference type="Pfam" id="PF01223">
    <property type="entry name" value="Endonuclease_NS"/>
    <property type="match status" value="1"/>
</dbReference>
<evidence type="ECO:0000256" key="7">
    <source>
        <dbReference type="ARBA" id="ARBA00022842"/>
    </source>
</evidence>
<comment type="caution">
    <text evidence="14">The sequence shown here is derived from an EMBL/GenBank/DDBJ whole genome shotgun (WGS) entry which is preliminary data.</text>
</comment>
<comment type="similarity">
    <text evidence="2 10">Belongs to the DNA/RNA non-specific endonuclease family.</text>
</comment>
<dbReference type="InterPro" id="IPR040255">
    <property type="entry name" value="Non-specific_endonuclease"/>
</dbReference>
<dbReference type="PANTHER" id="PTHR13966">
    <property type="entry name" value="ENDONUCLEASE RELATED"/>
    <property type="match status" value="1"/>
</dbReference>
<evidence type="ECO:0000256" key="6">
    <source>
        <dbReference type="ARBA" id="ARBA00022801"/>
    </source>
</evidence>
<evidence type="ECO:0000256" key="4">
    <source>
        <dbReference type="ARBA" id="ARBA00022723"/>
    </source>
</evidence>
<dbReference type="Proteomes" id="UP000196102">
    <property type="component" value="Unassembled WGS sequence"/>
</dbReference>
<evidence type="ECO:0000256" key="8">
    <source>
        <dbReference type="PIRSR" id="PIRSR640255-1"/>
    </source>
</evidence>
<keyword evidence="5 10" id="KW-0255">Endonuclease</keyword>
<dbReference type="PROSITE" id="PS01070">
    <property type="entry name" value="NUCLEASE_NON_SPEC"/>
    <property type="match status" value="1"/>
</dbReference>
<evidence type="ECO:0000256" key="1">
    <source>
        <dbReference type="ARBA" id="ARBA00001946"/>
    </source>
</evidence>
<accession>A0A1Z8B5S9</accession>
<keyword evidence="11" id="KW-0812">Transmembrane</keyword>
<evidence type="ECO:0000259" key="12">
    <source>
        <dbReference type="SMART" id="SM00477"/>
    </source>
</evidence>
<gene>
    <name evidence="14" type="ORF">A9Q93_04630</name>
</gene>
<dbReference type="Gene3D" id="3.40.570.10">
    <property type="entry name" value="Extracellular Endonuclease, subunit A"/>
    <property type="match status" value="1"/>
</dbReference>
<dbReference type="SMART" id="SM00892">
    <property type="entry name" value="Endonuclease_NS"/>
    <property type="match status" value="1"/>
</dbReference>
<keyword evidence="4 9" id="KW-0479">Metal-binding</keyword>